<dbReference type="GO" id="GO:0006694">
    <property type="term" value="P:steroid biosynthetic process"/>
    <property type="evidence" value="ECO:0007669"/>
    <property type="project" value="UniProtKB-KW"/>
</dbReference>
<dbReference type="InterPro" id="IPR036291">
    <property type="entry name" value="NAD(P)-bd_dom_sf"/>
</dbReference>
<dbReference type="PANTHER" id="PTHR43899:SF13">
    <property type="entry name" value="RH59310P"/>
    <property type="match status" value="1"/>
</dbReference>
<dbReference type="PANTHER" id="PTHR43899">
    <property type="entry name" value="RH59310P"/>
    <property type="match status" value="1"/>
</dbReference>
<keyword evidence="3" id="KW-0521">NADP</keyword>
<feature type="transmembrane region" description="Helical" evidence="7">
    <location>
        <begin position="17"/>
        <end position="38"/>
    </location>
</feature>
<evidence type="ECO:0000313" key="9">
    <source>
        <dbReference type="Proteomes" id="UP000008144"/>
    </source>
</evidence>
<dbReference type="PIRSF" id="PIRSF000126">
    <property type="entry name" value="11-beta-HSD1"/>
    <property type="match status" value="1"/>
</dbReference>
<dbReference type="InterPro" id="IPR002347">
    <property type="entry name" value="SDR_fam"/>
</dbReference>
<keyword evidence="4" id="KW-0752">Steroid biosynthesis</keyword>
<evidence type="ECO:0000256" key="3">
    <source>
        <dbReference type="ARBA" id="ARBA00022857"/>
    </source>
</evidence>
<keyword evidence="9" id="KW-1185">Reference proteome</keyword>
<dbReference type="PRINTS" id="PR00081">
    <property type="entry name" value="GDHRDH"/>
</dbReference>
<dbReference type="InterPro" id="IPR020904">
    <property type="entry name" value="Sc_DH/Rdtase_CS"/>
</dbReference>
<keyword evidence="5" id="KW-0560">Oxidoreductase</keyword>
<dbReference type="Pfam" id="PF00106">
    <property type="entry name" value="adh_short"/>
    <property type="match status" value="1"/>
</dbReference>
<evidence type="ECO:0000256" key="4">
    <source>
        <dbReference type="ARBA" id="ARBA00022955"/>
    </source>
</evidence>
<dbReference type="SUPFAM" id="SSF51735">
    <property type="entry name" value="NAD(P)-binding Rossmann-fold domains"/>
    <property type="match status" value="1"/>
</dbReference>
<dbReference type="FunCoup" id="F6YRX9">
    <property type="interactions" value="202"/>
</dbReference>
<dbReference type="HOGENOM" id="CLU_010194_38_0_1"/>
<dbReference type="OMA" id="LVAPGMM"/>
<reference evidence="8" key="3">
    <citation type="submission" date="2025-09" db="UniProtKB">
        <authorList>
            <consortium name="Ensembl"/>
        </authorList>
    </citation>
    <scope>IDENTIFICATION</scope>
</reference>
<protein>
    <submittedName>
        <fullName evidence="8">Uncharacterized protein</fullName>
    </submittedName>
</protein>
<dbReference type="AlphaFoldDB" id="F6YRX9"/>
<dbReference type="GO" id="GO:0016491">
    <property type="term" value="F:oxidoreductase activity"/>
    <property type="evidence" value="ECO:0000318"/>
    <property type="project" value="GO_Central"/>
</dbReference>
<keyword evidence="7" id="KW-0812">Transmembrane</keyword>
<organism evidence="8 9">
    <name type="scientific">Ciona intestinalis</name>
    <name type="common">Transparent sea squirt</name>
    <name type="synonym">Ascidia intestinalis</name>
    <dbReference type="NCBI Taxonomy" id="7719"/>
    <lineage>
        <taxon>Eukaryota</taxon>
        <taxon>Metazoa</taxon>
        <taxon>Chordata</taxon>
        <taxon>Tunicata</taxon>
        <taxon>Ascidiacea</taxon>
        <taxon>Phlebobranchia</taxon>
        <taxon>Cionidae</taxon>
        <taxon>Ciona</taxon>
    </lineage>
</organism>
<keyword evidence="7" id="KW-1133">Transmembrane helix</keyword>
<dbReference type="Ensembl" id="ENSCINT00000014755.3">
    <property type="protein sequence ID" value="ENSCINP00000014755.3"/>
    <property type="gene ID" value="ENSCING00000007194.3"/>
</dbReference>
<dbReference type="InParanoid" id="F6YRX9"/>
<sequence length="311" mass="34281">WKNNFVLSKMIELCGKILVGFIAVKICLQLFHLLYVYVLGSCPNLKRYGDWSVVTGATDGIGRAFAENLAKKGQNIVLISRNPEKLKNVAAEIESKYQVETRTIQADFSSSDIYENIGKEISGLDIGLLVNNVGISYDFPEELMSVTGLTSFMKSTMAINVTSVLGMTEVVMPAMLKKRKGIILNVSSAAALQPTPLLTIYSASKLFVDCFSQALGFEYSKSGITIQTVMPFYVTTKLSKIRKSSFFVPTPDSYVASTLKTIGRSRRTFGCLSHALQAMLMSLAPEYIRMFVAAKMNYGVRAHALKKRAKA</sequence>
<evidence type="ECO:0000256" key="1">
    <source>
        <dbReference type="ARBA" id="ARBA00004240"/>
    </source>
</evidence>
<keyword evidence="4" id="KW-0443">Lipid metabolism</keyword>
<dbReference type="Proteomes" id="UP000008144">
    <property type="component" value="Unassembled WGS sequence"/>
</dbReference>
<dbReference type="FunFam" id="3.40.50.720:FF:000137">
    <property type="entry name" value="Hydroxysteroid (17-beta) dehydrogenase 3"/>
    <property type="match status" value="1"/>
</dbReference>
<reference evidence="9" key="1">
    <citation type="journal article" date="2002" name="Science">
        <title>The draft genome of Ciona intestinalis: insights into chordate and vertebrate origins.</title>
        <authorList>
            <person name="Dehal P."/>
            <person name="Satou Y."/>
            <person name="Campbell R.K."/>
            <person name="Chapman J."/>
            <person name="Degnan B."/>
            <person name="De Tomaso A."/>
            <person name="Davidson B."/>
            <person name="Di Gregorio A."/>
            <person name="Gelpke M."/>
            <person name="Goodstein D.M."/>
            <person name="Harafuji N."/>
            <person name="Hastings K.E."/>
            <person name="Ho I."/>
            <person name="Hotta K."/>
            <person name="Huang W."/>
            <person name="Kawashima T."/>
            <person name="Lemaire P."/>
            <person name="Martinez D."/>
            <person name="Meinertzhagen I.A."/>
            <person name="Necula S."/>
            <person name="Nonaka M."/>
            <person name="Putnam N."/>
            <person name="Rash S."/>
            <person name="Saiga H."/>
            <person name="Satake M."/>
            <person name="Terry A."/>
            <person name="Yamada L."/>
            <person name="Wang H.G."/>
            <person name="Awazu S."/>
            <person name="Azumi K."/>
            <person name="Boore J."/>
            <person name="Branno M."/>
            <person name="Chin-Bow S."/>
            <person name="DeSantis R."/>
            <person name="Doyle S."/>
            <person name="Francino P."/>
            <person name="Keys D.N."/>
            <person name="Haga S."/>
            <person name="Hayashi H."/>
            <person name="Hino K."/>
            <person name="Imai K.S."/>
            <person name="Inaba K."/>
            <person name="Kano S."/>
            <person name="Kobayashi K."/>
            <person name="Kobayashi M."/>
            <person name="Lee B.I."/>
            <person name="Makabe K.W."/>
            <person name="Manohar C."/>
            <person name="Matassi G."/>
            <person name="Medina M."/>
            <person name="Mochizuki Y."/>
            <person name="Mount S."/>
            <person name="Morishita T."/>
            <person name="Miura S."/>
            <person name="Nakayama A."/>
            <person name="Nishizaka S."/>
            <person name="Nomoto H."/>
            <person name="Ohta F."/>
            <person name="Oishi K."/>
            <person name="Rigoutsos I."/>
            <person name="Sano M."/>
            <person name="Sasaki A."/>
            <person name="Sasakura Y."/>
            <person name="Shoguchi E."/>
            <person name="Shin-i T."/>
            <person name="Spagnuolo A."/>
            <person name="Stainier D."/>
            <person name="Suzuki M.M."/>
            <person name="Tassy O."/>
            <person name="Takatori N."/>
            <person name="Tokuoka M."/>
            <person name="Yagi K."/>
            <person name="Yoshizaki F."/>
            <person name="Wada S."/>
            <person name="Zhang C."/>
            <person name="Hyatt P.D."/>
            <person name="Larimer F."/>
            <person name="Detter C."/>
            <person name="Doggett N."/>
            <person name="Glavina T."/>
            <person name="Hawkins T."/>
            <person name="Richardson P."/>
            <person name="Lucas S."/>
            <person name="Kohara Y."/>
            <person name="Levine M."/>
            <person name="Satoh N."/>
            <person name="Rokhsar D.S."/>
        </authorList>
    </citation>
    <scope>NUCLEOTIDE SEQUENCE [LARGE SCALE GENOMIC DNA]</scope>
</reference>
<dbReference type="PRINTS" id="PR00080">
    <property type="entry name" value="SDRFAMILY"/>
</dbReference>
<dbReference type="CDD" id="cd05356">
    <property type="entry name" value="17beta-HSD1_like_SDR_c"/>
    <property type="match status" value="1"/>
</dbReference>
<evidence type="ECO:0000313" key="8">
    <source>
        <dbReference type="Ensembl" id="ENSCINP00000014755.3"/>
    </source>
</evidence>
<evidence type="ECO:0000256" key="6">
    <source>
        <dbReference type="RuleBase" id="RU000363"/>
    </source>
</evidence>
<dbReference type="GO" id="GO:0005783">
    <property type="term" value="C:endoplasmic reticulum"/>
    <property type="evidence" value="ECO:0000318"/>
    <property type="project" value="GO_Central"/>
</dbReference>
<dbReference type="PROSITE" id="PS00061">
    <property type="entry name" value="ADH_SHORT"/>
    <property type="match status" value="1"/>
</dbReference>
<dbReference type="Gene3D" id="3.40.50.720">
    <property type="entry name" value="NAD(P)-binding Rossmann-like Domain"/>
    <property type="match status" value="1"/>
</dbReference>
<evidence type="ECO:0000256" key="5">
    <source>
        <dbReference type="ARBA" id="ARBA00023002"/>
    </source>
</evidence>
<comment type="subcellular location">
    <subcellularLocation>
        <location evidence="1">Endoplasmic reticulum</location>
    </subcellularLocation>
</comment>
<reference evidence="8" key="2">
    <citation type="submission" date="2025-08" db="UniProtKB">
        <authorList>
            <consortium name="Ensembl"/>
        </authorList>
    </citation>
    <scope>IDENTIFICATION</scope>
</reference>
<proteinExistence type="inferred from homology"/>
<keyword evidence="7" id="KW-0472">Membrane</keyword>
<evidence type="ECO:0000256" key="2">
    <source>
        <dbReference type="ARBA" id="ARBA00006484"/>
    </source>
</evidence>
<keyword evidence="4" id="KW-0444">Lipid biosynthesis</keyword>
<accession>F6YRX9</accession>
<dbReference type="STRING" id="7719.ENSCINP00000014755"/>
<evidence type="ECO:0000256" key="7">
    <source>
        <dbReference type="SAM" id="Phobius"/>
    </source>
</evidence>
<dbReference type="GeneTree" id="ENSGT00940000165708"/>
<dbReference type="InterPro" id="IPR051019">
    <property type="entry name" value="VLCFA-Steroid_DH"/>
</dbReference>
<name>F6YRX9_CIOIN</name>
<comment type="similarity">
    <text evidence="2 6">Belongs to the short-chain dehydrogenases/reductases (SDR) family.</text>
</comment>